<evidence type="ECO:0000256" key="6">
    <source>
        <dbReference type="ARBA" id="ARBA00022692"/>
    </source>
</evidence>
<comment type="similarity">
    <text evidence="17">Belongs to the AAA ATPase family.</text>
</comment>
<dbReference type="SUPFAM" id="SSF140990">
    <property type="entry name" value="FtsH protease domain-like"/>
    <property type="match status" value="1"/>
</dbReference>
<dbReference type="Gene3D" id="1.20.58.760">
    <property type="entry name" value="Peptidase M41"/>
    <property type="match status" value="1"/>
</dbReference>
<dbReference type="FunFam" id="1.10.8.60:FF:000001">
    <property type="entry name" value="ATP-dependent zinc metalloprotease FtsH"/>
    <property type="match status" value="1"/>
</dbReference>
<dbReference type="GO" id="GO:0004176">
    <property type="term" value="F:ATP-dependent peptidase activity"/>
    <property type="evidence" value="ECO:0007669"/>
    <property type="project" value="InterPro"/>
</dbReference>
<keyword evidence="4" id="KW-0997">Cell inner membrane</keyword>
<sequence length="654" mass="72877">MAEKNKNSNQKRLGIFFVYIVLAILIYVAVNNMVHTQDVKEVSYSQLVSMINEKQIMKLDIEDTGNVTAKTKDGLKYHVYAPSLLMDQQYVLALANDGIMVNYTKGLSSSWWLNLVGYIIPILFFVFIWYMMLKPMRGNGPQGMNFTKSPSRKYDPVKDKITFDDVAGVEEAKEELIDVVNFLKDPKGFNDLGARMPKGVLLVGPPGTGKTLIARAVAGEANVPFHFISGSDFVELFVGVGAARVRDLFNKAKENSPSIIFIDEIDAVGRQRGAGLGGGHDEREQTLNQLLVEMDGFDTSTGVIIMAATNRPDILDKALLRPGRFDKKVIIDSPDLKGREEILKIHMRGKKIGKDVNAEVLARSTPGFVGADLENLINEAALLAARNKRPNINMEDCEEAIERVIAGPARKSRLVSAKEKEIIAYHELGHAIIGHLLPNSDPVHKVTIVPRGHQALGYTLQLPMEDKYLMSKTEIMDKIVTVLGGRASEEIVFDEITSGAGNDLKKATEYAKTMVCKLGMSTKIGPIAWGEEEGEVFLGRELTKMKNYSEETASQIDAEIKRIIIESYEKAKNILIKNREKLDLIAKYLLEVETLSGEELGNLLKKEISELEEFVEKELNDSKDKVELEKSDKEIKNNETLEEKVSLEKDVENS</sequence>
<dbReference type="Proteomes" id="UP000516361">
    <property type="component" value="Chromosome"/>
</dbReference>
<evidence type="ECO:0000256" key="17">
    <source>
        <dbReference type="RuleBase" id="RU003651"/>
    </source>
</evidence>
<feature type="transmembrane region" description="Helical" evidence="16">
    <location>
        <begin position="111"/>
        <end position="132"/>
    </location>
</feature>
<evidence type="ECO:0000256" key="5">
    <source>
        <dbReference type="ARBA" id="ARBA00022670"/>
    </source>
</evidence>
<dbReference type="NCBIfam" id="TIGR01241">
    <property type="entry name" value="FtsH_fam"/>
    <property type="match status" value="1"/>
</dbReference>
<dbReference type="GO" id="GO:0005524">
    <property type="term" value="F:ATP binding"/>
    <property type="evidence" value="ECO:0007669"/>
    <property type="project" value="UniProtKB-UniRule"/>
</dbReference>
<dbReference type="HAMAP" id="MF_01458">
    <property type="entry name" value="FtsH"/>
    <property type="match status" value="1"/>
</dbReference>
<dbReference type="GO" id="GO:0005886">
    <property type="term" value="C:plasma membrane"/>
    <property type="evidence" value="ECO:0007669"/>
    <property type="project" value="UniProtKB-SubCell"/>
</dbReference>
<dbReference type="GO" id="GO:0006508">
    <property type="term" value="P:proteolysis"/>
    <property type="evidence" value="ECO:0007669"/>
    <property type="project" value="UniProtKB-KW"/>
</dbReference>
<gene>
    <name evidence="16 19" type="primary">ftsH</name>
    <name evidence="19" type="ORF">OSSY52_12530</name>
</gene>
<evidence type="ECO:0000256" key="8">
    <source>
        <dbReference type="ARBA" id="ARBA00022741"/>
    </source>
</evidence>
<dbReference type="Gene3D" id="3.30.720.210">
    <property type="match status" value="1"/>
</dbReference>
<dbReference type="GO" id="GO:0030163">
    <property type="term" value="P:protein catabolic process"/>
    <property type="evidence" value="ECO:0007669"/>
    <property type="project" value="UniProtKB-UniRule"/>
</dbReference>
<evidence type="ECO:0000256" key="15">
    <source>
        <dbReference type="ARBA" id="ARBA00061570"/>
    </source>
</evidence>
<feature type="active site" evidence="16">
    <location>
        <position position="427"/>
    </location>
</feature>
<feature type="domain" description="AAA+ ATPase" evidence="18">
    <location>
        <begin position="196"/>
        <end position="335"/>
    </location>
</feature>
<dbReference type="InterPro" id="IPR000642">
    <property type="entry name" value="Peptidase_M41"/>
</dbReference>
<proteinExistence type="inferred from homology"/>
<keyword evidence="11 16" id="KW-0067">ATP-binding</keyword>
<evidence type="ECO:0000313" key="20">
    <source>
        <dbReference type="Proteomes" id="UP000516361"/>
    </source>
</evidence>
<dbReference type="InterPro" id="IPR003960">
    <property type="entry name" value="ATPase_AAA_CS"/>
</dbReference>
<dbReference type="Pfam" id="PF01434">
    <property type="entry name" value="Peptidase_M41"/>
    <property type="match status" value="1"/>
</dbReference>
<comment type="subcellular location">
    <subcellularLocation>
        <location evidence="16">Cell membrane</location>
        <topology evidence="16">Multi-pass membrane protein</topology>
        <orientation evidence="16">Cytoplasmic side</orientation>
    </subcellularLocation>
    <subcellularLocation>
        <location evidence="1">Membrane</location>
    </subcellularLocation>
</comment>
<accession>A0A7G1GAF6</accession>
<keyword evidence="9 16" id="KW-0378">Hydrolase</keyword>
<keyword evidence="3 16" id="KW-1003">Cell membrane</keyword>
<comment type="subunit">
    <text evidence="16">Homohexamer.</text>
</comment>
<feature type="binding site" evidence="16">
    <location>
        <position position="430"/>
    </location>
    <ligand>
        <name>Zn(2+)</name>
        <dbReference type="ChEBI" id="CHEBI:29105"/>
        <note>catalytic</note>
    </ligand>
</feature>
<evidence type="ECO:0000259" key="18">
    <source>
        <dbReference type="SMART" id="SM00382"/>
    </source>
</evidence>
<dbReference type="InterPro" id="IPR011546">
    <property type="entry name" value="Pept_M41_FtsH_extracell"/>
</dbReference>
<evidence type="ECO:0000256" key="16">
    <source>
        <dbReference type="HAMAP-Rule" id="MF_01458"/>
    </source>
</evidence>
<dbReference type="InterPro" id="IPR005936">
    <property type="entry name" value="FtsH"/>
</dbReference>
<dbReference type="Gene3D" id="3.40.50.300">
    <property type="entry name" value="P-loop containing nucleotide triphosphate hydrolases"/>
    <property type="match status" value="1"/>
</dbReference>
<keyword evidence="14 16" id="KW-0472">Membrane</keyword>
<keyword evidence="10 16" id="KW-0862">Zinc</keyword>
<evidence type="ECO:0000256" key="9">
    <source>
        <dbReference type="ARBA" id="ARBA00022801"/>
    </source>
</evidence>
<dbReference type="FunFam" id="3.40.50.300:FF:000001">
    <property type="entry name" value="ATP-dependent zinc metalloprotease FtsH"/>
    <property type="match status" value="1"/>
</dbReference>
<dbReference type="KEGG" id="ocy:OSSY52_12530"/>
<dbReference type="GO" id="GO:0016887">
    <property type="term" value="F:ATP hydrolysis activity"/>
    <property type="evidence" value="ECO:0007669"/>
    <property type="project" value="UniProtKB-UniRule"/>
</dbReference>
<feature type="binding site" evidence="16">
    <location>
        <position position="503"/>
    </location>
    <ligand>
        <name>Zn(2+)</name>
        <dbReference type="ChEBI" id="CHEBI:29105"/>
        <note>catalytic</note>
    </ligand>
</feature>
<dbReference type="InterPro" id="IPR037219">
    <property type="entry name" value="Peptidase_M41-like"/>
</dbReference>
<dbReference type="FunFam" id="1.20.58.760:FF:000001">
    <property type="entry name" value="ATP-dependent zinc metalloprotease FtsH"/>
    <property type="match status" value="1"/>
</dbReference>
<dbReference type="PROSITE" id="PS00674">
    <property type="entry name" value="AAA"/>
    <property type="match status" value="1"/>
</dbReference>
<evidence type="ECO:0000256" key="7">
    <source>
        <dbReference type="ARBA" id="ARBA00022723"/>
    </source>
</evidence>
<evidence type="ECO:0000256" key="2">
    <source>
        <dbReference type="ARBA" id="ARBA00010044"/>
    </source>
</evidence>
<dbReference type="InterPro" id="IPR003593">
    <property type="entry name" value="AAA+_ATPase"/>
</dbReference>
<evidence type="ECO:0000256" key="10">
    <source>
        <dbReference type="ARBA" id="ARBA00022833"/>
    </source>
</evidence>
<keyword evidence="8 16" id="KW-0547">Nucleotide-binding</keyword>
<dbReference type="Pfam" id="PF17862">
    <property type="entry name" value="AAA_lid_3"/>
    <property type="match status" value="1"/>
</dbReference>
<keyword evidence="20" id="KW-1185">Reference proteome</keyword>
<keyword evidence="13 16" id="KW-0482">Metalloprotease</keyword>
<dbReference type="Pfam" id="PF00004">
    <property type="entry name" value="AAA"/>
    <property type="match status" value="1"/>
</dbReference>
<keyword evidence="6 16" id="KW-0812">Transmembrane</keyword>
<dbReference type="CDD" id="cd19501">
    <property type="entry name" value="RecA-like_FtsH"/>
    <property type="match status" value="1"/>
</dbReference>
<protein>
    <recommendedName>
        <fullName evidence="16">ATP-dependent zinc metalloprotease FtsH</fullName>
        <ecNumber evidence="16">3.4.24.-</ecNumber>
    </recommendedName>
</protein>
<dbReference type="PANTHER" id="PTHR23076">
    <property type="entry name" value="METALLOPROTEASE M41 FTSH"/>
    <property type="match status" value="1"/>
</dbReference>
<evidence type="ECO:0000256" key="13">
    <source>
        <dbReference type="ARBA" id="ARBA00023049"/>
    </source>
</evidence>
<comment type="similarity">
    <text evidence="2 16">In the C-terminal section; belongs to the peptidase M41 family.</text>
</comment>
<feature type="binding site" evidence="16">
    <location>
        <position position="426"/>
    </location>
    <ligand>
        <name>Zn(2+)</name>
        <dbReference type="ChEBI" id="CHEBI:29105"/>
        <note>catalytic</note>
    </ligand>
</feature>
<dbReference type="AlphaFoldDB" id="A0A7G1GAF6"/>
<dbReference type="SUPFAM" id="SSF52540">
    <property type="entry name" value="P-loop containing nucleoside triphosphate hydrolases"/>
    <property type="match status" value="1"/>
</dbReference>
<keyword evidence="5 16" id="KW-0645">Protease</keyword>
<dbReference type="EMBL" id="AP018712">
    <property type="protein sequence ID" value="BBE31112.1"/>
    <property type="molecule type" value="Genomic_DNA"/>
</dbReference>
<dbReference type="Gene3D" id="1.10.8.60">
    <property type="match status" value="1"/>
</dbReference>
<dbReference type="InterPro" id="IPR027417">
    <property type="entry name" value="P-loop_NTPase"/>
</dbReference>
<evidence type="ECO:0000256" key="1">
    <source>
        <dbReference type="ARBA" id="ARBA00004370"/>
    </source>
</evidence>
<organism evidence="19 20">
    <name type="scientific">Tepiditoga spiralis</name>
    <dbReference type="NCBI Taxonomy" id="2108365"/>
    <lineage>
        <taxon>Bacteria</taxon>
        <taxon>Thermotogati</taxon>
        <taxon>Thermotogota</taxon>
        <taxon>Thermotogae</taxon>
        <taxon>Petrotogales</taxon>
        <taxon>Petrotogaceae</taxon>
        <taxon>Tepiditoga</taxon>
    </lineage>
</organism>
<feature type="binding site" evidence="16">
    <location>
        <begin position="204"/>
        <end position="211"/>
    </location>
    <ligand>
        <name>ATP</name>
        <dbReference type="ChEBI" id="CHEBI:30616"/>
    </ligand>
</feature>
<dbReference type="InParanoid" id="A0A7G1GAF6"/>
<evidence type="ECO:0000256" key="12">
    <source>
        <dbReference type="ARBA" id="ARBA00022989"/>
    </source>
</evidence>
<dbReference type="GO" id="GO:0008270">
    <property type="term" value="F:zinc ion binding"/>
    <property type="evidence" value="ECO:0007669"/>
    <property type="project" value="UniProtKB-UniRule"/>
</dbReference>
<name>A0A7G1GAF6_9BACT</name>
<feature type="transmembrane region" description="Helical" evidence="16">
    <location>
        <begin position="12"/>
        <end position="30"/>
    </location>
</feature>
<reference evidence="19 20" key="1">
    <citation type="submission" date="2018-06" db="EMBL/GenBank/DDBJ databases">
        <title>Genome sequencing of Oceanotoga sp. sy52.</title>
        <authorList>
            <person name="Mori K."/>
        </authorList>
    </citation>
    <scope>NUCLEOTIDE SEQUENCE [LARGE SCALE GENOMIC DNA]</scope>
    <source>
        <strain evidence="20">sy52</strain>
    </source>
</reference>
<dbReference type="EC" id="3.4.24.-" evidence="16"/>
<evidence type="ECO:0000313" key="19">
    <source>
        <dbReference type="EMBL" id="BBE31112.1"/>
    </source>
</evidence>
<dbReference type="PANTHER" id="PTHR23076:SF97">
    <property type="entry name" value="ATP-DEPENDENT ZINC METALLOPROTEASE YME1L1"/>
    <property type="match status" value="1"/>
</dbReference>
<dbReference type="SMART" id="SM00382">
    <property type="entry name" value="AAA"/>
    <property type="match status" value="1"/>
</dbReference>
<comment type="similarity">
    <text evidence="15 16">In the central section; belongs to the AAA ATPase family.</text>
</comment>
<keyword evidence="12 16" id="KW-1133">Transmembrane helix</keyword>
<evidence type="ECO:0000256" key="14">
    <source>
        <dbReference type="ARBA" id="ARBA00023136"/>
    </source>
</evidence>
<evidence type="ECO:0000256" key="11">
    <source>
        <dbReference type="ARBA" id="ARBA00022840"/>
    </source>
</evidence>
<keyword evidence="7 16" id="KW-0479">Metal-binding</keyword>
<dbReference type="Pfam" id="PF06480">
    <property type="entry name" value="FtsH_ext"/>
    <property type="match status" value="1"/>
</dbReference>
<comment type="function">
    <text evidence="16">Acts as a processive, ATP-dependent zinc metallopeptidase for both cytoplasmic and membrane proteins. Plays a role in the quality control of integral membrane proteins.</text>
</comment>
<dbReference type="InterPro" id="IPR041569">
    <property type="entry name" value="AAA_lid_3"/>
</dbReference>
<dbReference type="InterPro" id="IPR003959">
    <property type="entry name" value="ATPase_AAA_core"/>
</dbReference>
<dbReference type="RefSeq" id="WP_190613449.1">
    <property type="nucleotide sequence ID" value="NZ_AP018712.1"/>
</dbReference>
<comment type="cofactor">
    <cofactor evidence="16">
        <name>Zn(2+)</name>
        <dbReference type="ChEBI" id="CHEBI:29105"/>
    </cofactor>
    <text evidence="16">Binds 1 zinc ion per subunit.</text>
</comment>
<evidence type="ECO:0000256" key="3">
    <source>
        <dbReference type="ARBA" id="ARBA00022475"/>
    </source>
</evidence>
<dbReference type="FunCoup" id="A0A7G1GAF6">
    <property type="interactions" value="378"/>
</dbReference>
<dbReference type="GO" id="GO:0004222">
    <property type="term" value="F:metalloendopeptidase activity"/>
    <property type="evidence" value="ECO:0007669"/>
    <property type="project" value="InterPro"/>
</dbReference>
<evidence type="ECO:0000256" key="4">
    <source>
        <dbReference type="ARBA" id="ARBA00022519"/>
    </source>
</evidence>